<dbReference type="Pfam" id="PF13290">
    <property type="entry name" value="CHB_HEX_C_1"/>
    <property type="match status" value="1"/>
</dbReference>
<dbReference type="InterPro" id="IPR059177">
    <property type="entry name" value="GH29D-like_dom"/>
</dbReference>
<dbReference type="PROSITE" id="PS51766">
    <property type="entry name" value="DOCKERIN"/>
    <property type="match status" value="1"/>
</dbReference>
<reference evidence="3 4" key="1">
    <citation type="submission" date="2016-11" db="EMBL/GenBank/DDBJ databases">
        <authorList>
            <person name="Jaros S."/>
            <person name="Januszkiewicz K."/>
            <person name="Wedrychowicz H."/>
        </authorList>
    </citation>
    <scope>NUCLEOTIDE SEQUENCE [LARGE SCALE GENOMIC DNA]</scope>
    <source>
        <strain evidence="3 4">KHT3</strain>
    </source>
</reference>
<dbReference type="InterPro" id="IPR002105">
    <property type="entry name" value="Dockerin_1_rpt"/>
</dbReference>
<evidence type="ECO:0000256" key="1">
    <source>
        <dbReference type="SAM" id="SignalP"/>
    </source>
</evidence>
<evidence type="ECO:0000259" key="2">
    <source>
        <dbReference type="PROSITE" id="PS51766"/>
    </source>
</evidence>
<dbReference type="Proteomes" id="UP000184130">
    <property type="component" value="Unassembled WGS sequence"/>
</dbReference>
<proteinExistence type="predicted"/>
<protein>
    <submittedName>
        <fullName evidence="3">Chitobiase/beta-hexosaminidase C-terminal domain-containing protein</fullName>
    </submittedName>
</protein>
<dbReference type="CDD" id="cd14256">
    <property type="entry name" value="Dockerin_I"/>
    <property type="match status" value="1"/>
</dbReference>
<organism evidence="3 4">
    <name type="scientific">Xylanibacter ruminicola</name>
    <name type="common">Prevotella ruminicola</name>
    <dbReference type="NCBI Taxonomy" id="839"/>
    <lineage>
        <taxon>Bacteria</taxon>
        <taxon>Pseudomonadati</taxon>
        <taxon>Bacteroidota</taxon>
        <taxon>Bacteroidia</taxon>
        <taxon>Bacteroidales</taxon>
        <taxon>Prevotellaceae</taxon>
        <taxon>Xylanibacter</taxon>
    </lineage>
</organism>
<dbReference type="SUPFAM" id="SSF63446">
    <property type="entry name" value="Type I dockerin domain"/>
    <property type="match status" value="1"/>
</dbReference>
<evidence type="ECO:0000313" key="4">
    <source>
        <dbReference type="Proteomes" id="UP000184130"/>
    </source>
</evidence>
<gene>
    <name evidence="3" type="ORF">SAMN05216463_1364</name>
</gene>
<dbReference type="AlphaFoldDB" id="A0A1M6YZW4"/>
<feature type="signal peptide" evidence="1">
    <location>
        <begin position="1"/>
        <end position="23"/>
    </location>
</feature>
<feature type="chain" id="PRO_5013359805" evidence="1">
    <location>
        <begin position="24"/>
        <end position="847"/>
    </location>
</feature>
<dbReference type="PROSITE" id="PS00018">
    <property type="entry name" value="EF_HAND_1"/>
    <property type="match status" value="1"/>
</dbReference>
<evidence type="ECO:0000313" key="3">
    <source>
        <dbReference type="EMBL" id="SHL23655.1"/>
    </source>
</evidence>
<dbReference type="InterPro" id="IPR018247">
    <property type="entry name" value="EF_Hand_1_Ca_BS"/>
</dbReference>
<name>A0A1M6YZW4_XYLRU</name>
<dbReference type="RefSeq" id="WP_073211636.1">
    <property type="nucleotide sequence ID" value="NZ_FRBD01000036.1"/>
</dbReference>
<dbReference type="GO" id="GO:0000272">
    <property type="term" value="P:polysaccharide catabolic process"/>
    <property type="evidence" value="ECO:0007669"/>
    <property type="project" value="InterPro"/>
</dbReference>
<dbReference type="Pfam" id="PF00404">
    <property type="entry name" value="Dockerin_1"/>
    <property type="match status" value="1"/>
</dbReference>
<dbReference type="InterPro" id="IPR036439">
    <property type="entry name" value="Dockerin_dom_sf"/>
</dbReference>
<dbReference type="InterPro" id="IPR016134">
    <property type="entry name" value="Dockerin_dom"/>
</dbReference>
<dbReference type="EMBL" id="FRBD01000036">
    <property type="protein sequence ID" value="SHL23655.1"/>
    <property type="molecule type" value="Genomic_DNA"/>
</dbReference>
<dbReference type="GO" id="GO:0004553">
    <property type="term" value="F:hydrolase activity, hydrolyzing O-glycosyl compounds"/>
    <property type="evidence" value="ECO:0007669"/>
    <property type="project" value="InterPro"/>
</dbReference>
<keyword evidence="1" id="KW-0732">Signal</keyword>
<dbReference type="Gene3D" id="1.10.1330.10">
    <property type="entry name" value="Dockerin domain"/>
    <property type="match status" value="1"/>
</dbReference>
<sequence>MKGRHISIVCLVLLLFFPFVALAQSDITYQYWIDDNKDNATSETVTDSGSGGGISLNLDVGSLSPGVHFYTIRFYEDPLPGSLGDPQWSAPQRYIFSIPAVAANSTPADLQNMEYWIDNDYEHRTLTTISGDEYTSGATLIDVSTLTPGVHFYNVRVRDQDGIWGATQRYIFSIPAVAVGSTPADLQNVEYWIDNDYEHRTLTTISGDANNLDNIEMDLTGYTPGVHFYNVRVQDEDGIWGAPQRIIFSIPAVTSGETPKNLKQYEYWIDDDYANKKTRAAADDEYPDVFTISVSSLSPGVHYLNLRVKDLDDIWGAPQRTLFSIPAPQPTAVEKLITGYSYAFNDDAYTSVTFDTPVEEYNLELSLDAPDPKPLMVVDDDCTLSFDADQNKATLSRDVHMQFAVFFKDQSNTMSAPTVEQFDVNDTQTEDITAITSPGTYAVPSHADGGFSVFRIVVESATSLMLKTNGECGFRLYNADGEWLYTYDATNLQGDDGVSRTFEVGTYYAIAFGNSDARKFGLAPSDKNSLKPTILFDQSSNLVTITPPFPDAHCYYTTDGTDPTVNSQEYTAPFTVSSDQTIMAIAVWGDMVVSEHRTKIISGLLGDANGNGIINIEDVVAIINYILGKEVSGTFDDTLADMNSDDVVDIFDAMLLVNYVLAHPSASSGSRKMSRGDADEPTESLMLAAEQDGISLGVDRAERFTAFQFDISLPKGTELSDVRLVSESSAHRLMFTHNGGNTYRVVGFSMSNSLFPAADDKFIDIKLANATNGDIYVYDVLFVSPDMKKVNFASRGIGTTAIEGIDSDSEANDSEEIYNLQGQKIANSRKKLDKGVYIINKKKVIIK</sequence>
<accession>A0A1M6YZW4</accession>
<feature type="domain" description="Dockerin" evidence="2">
    <location>
        <begin position="601"/>
        <end position="665"/>
    </location>
</feature>